<name>A0A382M267_9ZZZZ</name>
<protein>
    <recommendedName>
        <fullName evidence="2">Pseudouridine synthase RsuA/RluA-like domain-containing protein</fullName>
    </recommendedName>
</protein>
<organism evidence="1">
    <name type="scientific">marine metagenome</name>
    <dbReference type="NCBI Taxonomy" id="408172"/>
    <lineage>
        <taxon>unclassified sequences</taxon>
        <taxon>metagenomes</taxon>
        <taxon>ecological metagenomes</taxon>
    </lineage>
</organism>
<feature type="non-terminal residue" evidence="1">
    <location>
        <position position="1"/>
    </location>
</feature>
<accession>A0A382M267</accession>
<dbReference type="InterPro" id="IPR020103">
    <property type="entry name" value="PsdUridine_synth_cat_dom_sf"/>
</dbReference>
<gene>
    <name evidence="1" type="ORF">METZ01_LOCUS294621</name>
</gene>
<dbReference type="Gene3D" id="3.30.2350.10">
    <property type="entry name" value="Pseudouridine synthase"/>
    <property type="match status" value="1"/>
</dbReference>
<dbReference type="GO" id="GO:0003723">
    <property type="term" value="F:RNA binding"/>
    <property type="evidence" value="ECO:0007669"/>
    <property type="project" value="InterPro"/>
</dbReference>
<dbReference type="AlphaFoldDB" id="A0A382M267"/>
<proteinExistence type="predicted"/>
<reference evidence="1" key="1">
    <citation type="submission" date="2018-05" db="EMBL/GenBank/DDBJ databases">
        <authorList>
            <person name="Lanie J.A."/>
            <person name="Ng W.-L."/>
            <person name="Kazmierczak K.M."/>
            <person name="Andrzejewski T.M."/>
            <person name="Davidsen T.M."/>
            <person name="Wayne K.J."/>
            <person name="Tettelin H."/>
            <person name="Glass J.I."/>
            <person name="Rusch D."/>
            <person name="Podicherti R."/>
            <person name="Tsui H.-C.T."/>
            <person name="Winkler M.E."/>
        </authorList>
    </citation>
    <scope>NUCLEOTIDE SEQUENCE</scope>
</reference>
<dbReference type="GO" id="GO:0001522">
    <property type="term" value="P:pseudouridine synthesis"/>
    <property type="evidence" value="ECO:0007669"/>
    <property type="project" value="InterPro"/>
</dbReference>
<sequence length="41" mass="4510">RQALHAYRLGFSHPATGATMTFNSNLPYDIYSLIKGLNGGR</sequence>
<dbReference type="SUPFAM" id="SSF55120">
    <property type="entry name" value="Pseudouridine synthase"/>
    <property type="match status" value="1"/>
</dbReference>
<evidence type="ECO:0008006" key="2">
    <source>
        <dbReference type="Google" id="ProtNLM"/>
    </source>
</evidence>
<dbReference type="EMBL" id="UINC01090114">
    <property type="protein sequence ID" value="SVC41767.1"/>
    <property type="molecule type" value="Genomic_DNA"/>
</dbReference>
<dbReference type="GO" id="GO:0009982">
    <property type="term" value="F:pseudouridine synthase activity"/>
    <property type="evidence" value="ECO:0007669"/>
    <property type="project" value="InterPro"/>
</dbReference>
<evidence type="ECO:0000313" key="1">
    <source>
        <dbReference type="EMBL" id="SVC41767.1"/>
    </source>
</evidence>